<gene>
    <name evidence="1" type="ORF">PMAYCL1PPCAC_07793</name>
</gene>
<dbReference type="AlphaFoldDB" id="A0AAN4ZAL2"/>
<comment type="caution">
    <text evidence="1">The sequence shown here is derived from an EMBL/GenBank/DDBJ whole genome shotgun (WGS) entry which is preliminary data.</text>
</comment>
<feature type="non-terminal residue" evidence="1">
    <location>
        <position position="1"/>
    </location>
</feature>
<reference evidence="2" key="1">
    <citation type="submission" date="2022-10" db="EMBL/GenBank/DDBJ databases">
        <title>Genome assembly of Pristionchus species.</title>
        <authorList>
            <person name="Yoshida K."/>
            <person name="Sommer R.J."/>
        </authorList>
    </citation>
    <scope>NUCLEOTIDE SEQUENCE [LARGE SCALE GENOMIC DNA]</scope>
    <source>
        <strain evidence="2">RS5460</strain>
    </source>
</reference>
<feature type="non-terminal residue" evidence="1">
    <location>
        <position position="96"/>
    </location>
</feature>
<accession>A0AAN4ZAL2</accession>
<keyword evidence="2" id="KW-1185">Reference proteome</keyword>
<dbReference type="EMBL" id="BTRK01000002">
    <property type="protein sequence ID" value="GMR37598.1"/>
    <property type="molecule type" value="Genomic_DNA"/>
</dbReference>
<organism evidence="1 2">
    <name type="scientific">Pristionchus mayeri</name>
    <dbReference type="NCBI Taxonomy" id="1317129"/>
    <lineage>
        <taxon>Eukaryota</taxon>
        <taxon>Metazoa</taxon>
        <taxon>Ecdysozoa</taxon>
        <taxon>Nematoda</taxon>
        <taxon>Chromadorea</taxon>
        <taxon>Rhabditida</taxon>
        <taxon>Rhabditina</taxon>
        <taxon>Diplogasteromorpha</taxon>
        <taxon>Diplogasteroidea</taxon>
        <taxon>Neodiplogasteridae</taxon>
        <taxon>Pristionchus</taxon>
    </lineage>
</organism>
<protein>
    <submittedName>
        <fullName evidence="1">Uncharacterized protein</fullName>
    </submittedName>
</protein>
<dbReference type="Proteomes" id="UP001328107">
    <property type="component" value="Unassembled WGS sequence"/>
</dbReference>
<evidence type="ECO:0000313" key="1">
    <source>
        <dbReference type="EMBL" id="GMR37598.1"/>
    </source>
</evidence>
<sequence length="96" mass="9925">RDQRSRIRDRRSAYAAAAAHCRAARTTAVVPAISPAVVASSSVVGRVSSVVPATAVRSEASVSAVGIPATVFTVVATTVALLRDDDHFEEGEPHAT</sequence>
<proteinExistence type="predicted"/>
<name>A0AAN4ZAL2_9BILA</name>
<evidence type="ECO:0000313" key="2">
    <source>
        <dbReference type="Proteomes" id="UP001328107"/>
    </source>
</evidence>